<dbReference type="AlphaFoldDB" id="A0A1I3FF92"/>
<protein>
    <submittedName>
        <fullName evidence="2">Uncharacterized protein</fullName>
    </submittedName>
</protein>
<feature type="signal peptide" evidence="1">
    <location>
        <begin position="1"/>
        <end position="25"/>
    </location>
</feature>
<organism evidence="2 3">
    <name type="scientific">Pseudomonas guineae</name>
    <dbReference type="NCBI Taxonomy" id="425504"/>
    <lineage>
        <taxon>Bacteria</taxon>
        <taxon>Pseudomonadati</taxon>
        <taxon>Pseudomonadota</taxon>
        <taxon>Gammaproteobacteria</taxon>
        <taxon>Pseudomonadales</taxon>
        <taxon>Pseudomonadaceae</taxon>
        <taxon>Pseudomonas</taxon>
    </lineage>
</organism>
<proteinExistence type="predicted"/>
<evidence type="ECO:0000256" key="1">
    <source>
        <dbReference type="SAM" id="SignalP"/>
    </source>
</evidence>
<gene>
    <name evidence="2" type="ORF">SAMN05216206_1428</name>
</gene>
<feature type="chain" id="PRO_5017390573" evidence="1">
    <location>
        <begin position="26"/>
        <end position="346"/>
    </location>
</feature>
<name>A0A1I3FF92_9PSED</name>
<sequence>MHNKFSMLHFPLASTLMLASVIANAETIRPEGLSSLQELRLIDSNDARSQRLLITDRNGTTVVNSDKALPRIKNDYSPDSYDGYMADLIAERQGKVSVTDLQGERYTLLSPAAQAGDYLVLTTREDGNGAYNFNLKFRYDSAAKSLDLTQILLNENNTECEHSLLSTYVIDKQHLVFTSIADFDGSRAFGKLKDLRFEHQTSGAASEKLMLQTESDNFNAALQAYKAGDRKELKTLVSYFIAGEGDYACESGKYIVEKYYFPKKVSWSNDLGFLFEQAGYYQEAVELLKHITLKHPDRVVAYLNLADAYWGLGKKELAQKAYNRYHENMIEAGKQRRIPERVQSRK</sequence>
<evidence type="ECO:0000313" key="2">
    <source>
        <dbReference type="EMBL" id="SFI09837.1"/>
    </source>
</evidence>
<dbReference type="Gene3D" id="1.25.40.10">
    <property type="entry name" value="Tetratricopeptide repeat domain"/>
    <property type="match status" value="1"/>
</dbReference>
<dbReference type="OrthoDB" id="8970999at2"/>
<keyword evidence="1" id="KW-0732">Signal</keyword>
<dbReference type="Proteomes" id="UP000243606">
    <property type="component" value="Unassembled WGS sequence"/>
</dbReference>
<dbReference type="SUPFAM" id="SSF48452">
    <property type="entry name" value="TPR-like"/>
    <property type="match status" value="1"/>
</dbReference>
<evidence type="ECO:0000313" key="3">
    <source>
        <dbReference type="Proteomes" id="UP000243606"/>
    </source>
</evidence>
<accession>A0A1I3FF92</accession>
<dbReference type="InterPro" id="IPR011990">
    <property type="entry name" value="TPR-like_helical_dom_sf"/>
</dbReference>
<reference evidence="3" key="1">
    <citation type="submission" date="2016-10" db="EMBL/GenBank/DDBJ databases">
        <authorList>
            <person name="Varghese N."/>
            <person name="Submissions S."/>
        </authorList>
    </citation>
    <scope>NUCLEOTIDE SEQUENCE [LARGE SCALE GENOMIC DNA]</scope>
    <source>
        <strain evidence="3">LMG 24016</strain>
    </source>
</reference>
<dbReference type="EMBL" id="FOQL01000001">
    <property type="protein sequence ID" value="SFI09837.1"/>
    <property type="molecule type" value="Genomic_DNA"/>
</dbReference>
<dbReference type="STRING" id="425504.SAMN05216206_1428"/>
<keyword evidence="3" id="KW-1185">Reference proteome</keyword>
<dbReference type="RefSeq" id="WP_090240829.1">
    <property type="nucleotide sequence ID" value="NZ_FOQL01000001.1"/>
</dbReference>